<evidence type="ECO:0000256" key="1">
    <source>
        <dbReference type="ARBA" id="ARBA00009995"/>
    </source>
</evidence>
<name>A0A2R4FXF3_9CUCU</name>
<reference evidence="6" key="1">
    <citation type="submission" date="2017-05" db="EMBL/GenBank/DDBJ databases">
        <authorList>
            <person name="Song R."/>
            <person name="Chenine A.L."/>
            <person name="Ruprecht R.M."/>
        </authorList>
    </citation>
    <scope>NUCLEOTIDE SEQUENCE</scope>
</reference>
<dbReference type="PANTHER" id="PTHR48043:SF159">
    <property type="entry name" value="EG:EG0003.4 PROTEIN-RELATED"/>
    <property type="match status" value="1"/>
</dbReference>
<dbReference type="PROSITE" id="PS00375">
    <property type="entry name" value="UDPGT"/>
    <property type="match status" value="1"/>
</dbReference>
<evidence type="ECO:0000256" key="2">
    <source>
        <dbReference type="ARBA" id="ARBA00022676"/>
    </source>
</evidence>
<evidence type="ECO:0000256" key="5">
    <source>
        <dbReference type="RuleBase" id="RU362059"/>
    </source>
</evidence>
<organism evidence="6">
    <name type="scientific">Lissorhoptrus oryzophilus</name>
    <name type="common">rice water weevil</name>
    <dbReference type="NCBI Taxonomy" id="308863"/>
    <lineage>
        <taxon>Eukaryota</taxon>
        <taxon>Metazoa</taxon>
        <taxon>Ecdysozoa</taxon>
        <taxon>Arthropoda</taxon>
        <taxon>Hexapoda</taxon>
        <taxon>Insecta</taxon>
        <taxon>Pterygota</taxon>
        <taxon>Neoptera</taxon>
        <taxon>Endopterygota</taxon>
        <taxon>Coleoptera</taxon>
        <taxon>Polyphaga</taxon>
        <taxon>Cucujiformia</taxon>
        <taxon>Erirhinidae</taxon>
        <taxon>Erirhininae</taxon>
        <taxon>Lissorhoptrus</taxon>
    </lineage>
</organism>
<evidence type="ECO:0000256" key="4">
    <source>
        <dbReference type="RuleBase" id="RU003718"/>
    </source>
</evidence>
<dbReference type="SUPFAM" id="SSF53756">
    <property type="entry name" value="UDP-Glycosyltransferase/glycogen phosphorylase"/>
    <property type="match status" value="1"/>
</dbReference>
<comment type="similarity">
    <text evidence="1 4">Belongs to the UDP-glycosyltransferase family.</text>
</comment>
<dbReference type="GO" id="GO:0016020">
    <property type="term" value="C:membrane"/>
    <property type="evidence" value="ECO:0007669"/>
    <property type="project" value="UniProtKB-SubCell"/>
</dbReference>
<comment type="catalytic activity">
    <reaction evidence="5">
        <text>glucuronate acceptor + UDP-alpha-D-glucuronate = acceptor beta-D-glucuronoside + UDP + H(+)</text>
        <dbReference type="Rhea" id="RHEA:21032"/>
        <dbReference type="ChEBI" id="CHEBI:15378"/>
        <dbReference type="ChEBI" id="CHEBI:58052"/>
        <dbReference type="ChEBI" id="CHEBI:58223"/>
        <dbReference type="ChEBI" id="CHEBI:132367"/>
        <dbReference type="ChEBI" id="CHEBI:132368"/>
        <dbReference type="EC" id="2.4.1.17"/>
    </reaction>
</comment>
<dbReference type="FunFam" id="3.40.50.2000:FF:000021">
    <property type="entry name" value="UDP-glucuronosyltransferase"/>
    <property type="match status" value="1"/>
</dbReference>
<dbReference type="InterPro" id="IPR035595">
    <property type="entry name" value="UDP_glycos_trans_CS"/>
</dbReference>
<sequence>MFSICLYMREIHFLILCTLFFTTQSAKILSIFMTPTYSHQIFYQPIWRELSLRGHKVTVYTPNPINDNSLTNLTEYDLGFSYDIVKNIHFQDTNSPSDNLKLISKIYESVFEGQMNHKYLQDLIRNANNETYDLFLVEYMWQSYYAFKELYNVPMVGISSLPLTLLASESLGMEKHPVLDPEIFLQFSNANTLGRKILSWAYNWFYKILVKPQLQNKFNQEIRKYFGEGIKDVRDLAKEVSLIIGNYNFVLQNIKPLLPNYIPISSVHIKSRKPLPKDLAQHMDNLKTDAIYFSLGSNIKSSKVFMPKLEELLKILGSLPYTILWKYETDKLPKNLPKNFLVRKWFPQQDILGHPKVKLFITQGGIQSIEEAIVREVPMLIMPFLFDQKVNADRCVELGIAETVNFYEFTEEEMDNKIKKLLNNQMYHKNIKEKAQIIRDQPLNPVDTAVFWIEYVLRHNGAPHLHYKGADLPFYEYYMLDVYAVIGIASYIMLRIFKIVLKVIFLFYYRAKKRILCKII</sequence>
<protein>
    <recommendedName>
        <fullName evidence="5">UDP-glucuronosyltransferase</fullName>
        <ecNumber evidence="5">2.4.1.17</ecNumber>
    </recommendedName>
</protein>
<dbReference type="GO" id="GO:0015020">
    <property type="term" value="F:glucuronosyltransferase activity"/>
    <property type="evidence" value="ECO:0007669"/>
    <property type="project" value="UniProtKB-EC"/>
</dbReference>
<evidence type="ECO:0000313" key="6">
    <source>
        <dbReference type="EMBL" id="AVT42219.1"/>
    </source>
</evidence>
<dbReference type="InterPro" id="IPR002213">
    <property type="entry name" value="UDP_glucos_trans"/>
</dbReference>
<keyword evidence="3 4" id="KW-0808">Transferase</keyword>
<dbReference type="InterPro" id="IPR050271">
    <property type="entry name" value="UDP-glycosyltransferase"/>
</dbReference>
<comment type="subcellular location">
    <subcellularLocation>
        <location evidence="5">Membrane</location>
        <topology evidence="5">Single-pass membrane protein</topology>
    </subcellularLocation>
</comment>
<keyword evidence="5" id="KW-0472">Membrane</keyword>
<dbReference type="EC" id="2.4.1.17" evidence="5"/>
<keyword evidence="5" id="KW-1133">Transmembrane helix</keyword>
<keyword evidence="2 4" id="KW-0328">Glycosyltransferase</keyword>
<accession>A0A2R4FXF3</accession>
<dbReference type="Gene3D" id="3.40.50.2000">
    <property type="entry name" value="Glycogen Phosphorylase B"/>
    <property type="match status" value="1"/>
</dbReference>
<dbReference type="EMBL" id="MF034853">
    <property type="protein sequence ID" value="AVT42219.1"/>
    <property type="molecule type" value="mRNA"/>
</dbReference>
<dbReference type="AlphaFoldDB" id="A0A2R4FXF3"/>
<evidence type="ECO:0000256" key="3">
    <source>
        <dbReference type="ARBA" id="ARBA00022679"/>
    </source>
</evidence>
<keyword evidence="5" id="KW-0812">Transmembrane</keyword>
<dbReference type="CDD" id="cd03784">
    <property type="entry name" value="GT1_Gtf-like"/>
    <property type="match status" value="1"/>
</dbReference>
<dbReference type="Pfam" id="PF00201">
    <property type="entry name" value="UDPGT"/>
    <property type="match status" value="1"/>
</dbReference>
<proteinExistence type="evidence at transcript level"/>
<feature type="transmembrane region" description="Helical" evidence="5">
    <location>
        <begin position="482"/>
        <end position="509"/>
    </location>
</feature>
<dbReference type="PANTHER" id="PTHR48043">
    <property type="entry name" value="EG:EG0003.4 PROTEIN-RELATED"/>
    <property type="match status" value="1"/>
</dbReference>